<keyword evidence="2" id="KW-0378">Hydrolase</keyword>
<reference evidence="2 3" key="1">
    <citation type="submission" date="2018-04" db="EMBL/GenBank/DDBJ databases">
        <title>Acinetobacter junii Genome sequencing and assembly.</title>
        <authorList>
            <person name="Su J."/>
            <person name="Rensing C."/>
            <person name="Mazhar H.S."/>
        </authorList>
    </citation>
    <scope>NUCLEOTIDE SEQUENCE [LARGE SCALE GENOMIC DNA]</scope>
    <source>
        <strain evidence="2 3">SC22</strain>
    </source>
</reference>
<dbReference type="Pfam" id="PF14355">
    <property type="entry name" value="Abi_C"/>
    <property type="match status" value="1"/>
</dbReference>
<organism evidence="2 3">
    <name type="scientific">Acinetobacter junii</name>
    <dbReference type="NCBI Taxonomy" id="40215"/>
    <lineage>
        <taxon>Bacteria</taxon>
        <taxon>Pseudomonadati</taxon>
        <taxon>Pseudomonadota</taxon>
        <taxon>Gammaproteobacteria</taxon>
        <taxon>Moraxellales</taxon>
        <taxon>Moraxellaceae</taxon>
        <taxon>Acinetobacter</taxon>
    </lineage>
</organism>
<gene>
    <name evidence="2" type="ORF">DC346_14430</name>
</gene>
<feature type="domain" description="Abortive infection protein-like C-terminal" evidence="1">
    <location>
        <begin position="157"/>
        <end position="233"/>
    </location>
</feature>
<keyword evidence="2" id="KW-0347">Helicase</keyword>
<dbReference type="EMBL" id="QEWH01000098">
    <property type="protein sequence ID" value="RBA43735.1"/>
    <property type="molecule type" value="Genomic_DNA"/>
</dbReference>
<dbReference type="InterPro" id="IPR026001">
    <property type="entry name" value="Abi-like_C"/>
</dbReference>
<proteinExistence type="predicted"/>
<keyword evidence="2" id="KW-0067">ATP-binding</keyword>
<sequence>MYALATGEAPQGSKPVKVKQWLMNTNKDLSANPLKVLGRILEGYIEICPFQNLSEESLDNYWKAIEKIKKNLADNSLVYMNGNILFGNLNSSSRTLEQLIKELDVASINQEFDRAINNVESSPREAVSAASNILESICKVYIEQNKLEKPNKQDLKALFTVVRKDLNISTDSIEDEDILKIISGILSTVDGISALRTHASSAHGAGIRTYNLQPRHARLAIHSAHTIALFLLESWSHKKNKIAI</sequence>
<keyword evidence="2" id="KW-0547">Nucleotide-binding</keyword>
<dbReference type="GO" id="GO:0004386">
    <property type="term" value="F:helicase activity"/>
    <property type="evidence" value="ECO:0007669"/>
    <property type="project" value="UniProtKB-KW"/>
</dbReference>
<evidence type="ECO:0000313" key="3">
    <source>
        <dbReference type="Proteomes" id="UP000253688"/>
    </source>
</evidence>
<dbReference type="Proteomes" id="UP000253688">
    <property type="component" value="Unassembled WGS sequence"/>
</dbReference>
<accession>A0A365PFT3</accession>
<protein>
    <submittedName>
        <fullName evidence="2">ATP-dependent RNA helicase HrpA</fullName>
    </submittedName>
</protein>
<comment type="caution">
    <text evidence="2">The sequence shown here is derived from an EMBL/GenBank/DDBJ whole genome shotgun (WGS) entry which is preliminary data.</text>
</comment>
<evidence type="ECO:0000313" key="2">
    <source>
        <dbReference type="EMBL" id="RBA43735.1"/>
    </source>
</evidence>
<name>A0A365PFT3_ACIJU</name>
<dbReference type="AlphaFoldDB" id="A0A365PFT3"/>
<evidence type="ECO:0000259" key="1">
    <source>
        <dbReference type="Pfam" id="PF14355"/>
    </source>
</evidence>